<proteinExistence type="predicted"/>
<reference evidence="2 3" key="1">
    <citation type="submission" date="2021-12" db="EMBL/GenBank/DDBJ databases">
        <title>Genome seq of P8.</title>
        <authorList>
            <person name="Seo T."/>
        </authorList>
    </citation>
    <scope>NUCLEOTIDE SEQUENCE [LARGE SCALE GENOMIC DNA]</scope>
    <source>
        <strain evidence="2 3">P8</strain>
    </source>
</reference>
<feature type="signal peptide" evidence="1">
    <location>
        <begin position="1"/>
        <end position="21"/>
    </location>
</feature>
<dbReference type="RefSeq" id="WP_233371906.1">
    <property type="nucleotide sequence ID" value="NZ_JAJTWU010000003.1"/>
</dbReference>
<keyword evidence="1" id="KW-0732">Signal</keyword>
<accession>A0ABS8XT42</accession>
<feature type="chain" id="PRO_5047292402" description="Haem-binding uptake Tiki superfamily ChaN domain-containing protein" evidence="1">
    <location>
        <begin position="22"/>
        <end position="283"/>
    </location>
</feature>
<name>A0ABS8XT42_9BURK</name>
<evidence type="ECO:0000313" key="3">
    <source>
        <dbReference type="Proteomes" id="UP001200741"/>
    </source>
</evidence>
<evidence type="ECO:0000256" key="1">
    <source>
        <dbReference type="SAM" id="SignalP"/>
    </source>
</evidence>
<keyword evidence="3" id="KW-1185">Reference proteome</keyword>
<dbReference type="Proteomes" id="UP001200741">
    <property type="component" value="Unassembled WGS sequence"/>
</dbReference>
<comment type="caution">
    <text evidence="2">The sequence shown here is derived from an EMBL/GenBank/DDBJ whole genome shotgun (WGS) entry which is preliminary data.</text>
</comment>
<organism evidence="2 3">
    <name type="scientific">Pelomonas cellulosilytica</name>
    <dbReference type="NCBI Taxonomy" id="2906762"/>
    <lineage>
        <taxon>Bacteria</taxon>
        <taxon>Pseudomonadati</taxon>
        <taxon>Pseudomonadota</taxon>
        <taxon>Betaproteobacteria</taxon>
        <taxon>Burkholderiales</taxon>
        <taxon>Sphaerotilaceae</taxon>
        <taxon>Roseateles</taxon>
    </lineage>
</organism>
<protein>
    <recommendedName>
        <fullName evidence="4">Haem-binding uptake Tiki superfamily ChaN domain-containing protein</fullName>
    </recommendedName>
</protein>
<dbReference type="EMBL" id="JAJTWU010000003">
    <property type="protein sequence ID" value="MCE4554900.1"/>
    <property type="molecule type" value="Genomic_DNA"/>
</dbReference>
<evidence type="ECO:0000313" key="2">
    <source>
        <dbReference type="EMBL" id="MCE4554900.1"/>
    </source>
</evidence>
<dbReference type="SUPFAM" id="SSF159501">
    <property type="entry name" value="EreA/ChaN-like"/>
    <property type="match status" value="1"/>
</dbReference>
<evidence type="ECO:0008006" key="4">
    <source>
        <dbReference type="Google" id="ProtNLM"/>
    </source>
</evidence>
<sequence>MKLIIALLVSWLLVAFNTAQAADLDCTPSPLVQLEKIEARVIIVGELHGTEQTPAFVGQLVCGLLKLGRPVVLALERDGSEQLALNQYLASDGLATDVQALLAGGAWRQSVQDGRNSQAMLALIEQVRRWHRAGQRVGVLAMQMDWSPVLPESELGKEPWAKADADYFTAMNDRAMADKVRGTALAYPAYTVVALAGNMHTALGSASRAMQVASPSFSDLLTRQMAVHIVGVGSQGGSAWNLTAEGMGAKTVMRGPLFRSDSRVDSQVDLGRITASAPANMGS</sequence>
<gene>
    <name evidence="2" type="ORF">LXT13_10720</name>
</gene>